<keyword evidence="1 7" id="KW-0474">Menaquinone biosynthesis</keyword>
<gene>
    <name evidence="7" type="primary">menD</name>
    <name evidence="11" type="ORF">C2E16_14435</name>
</gene>
<dbReference type="CDD" id="cd07037">
    <property type="entry name" value="TPP_PYR_MenD"/>
    <property type="match status" value="1"/>
</dbReference>
<dbReference type="InterPro" id="IPR004433">
    <property type="entry name" value="MenaQ_synth_MenD"/>
</dbReference>
<comment type="function">
    <text evidence="7">Catalyzes the thiamine diphosphate-dependent decarboxylation of 2-oxoglutarate and the subsequent addition of the resulting succinic semialdehyde-thiamine pyrophosphate anion to isochorismate to yield 2-succinyl-5-enolpyruvyl-6-hydroxy-3-cyclohexene-1-carboxylate (SEPHCHC).</text>
</comment>
<keyword evidence="6 7" id="KW-0464">Manganese</keyword>
<dbReference type="Pfam" id="PF02775">
    <property type="entry name" value="TPP_enzyme_C"/>
    <property type="match status" value="1"/>
</dbReference>
<comment type="similarity">
    <text evidence="7">Belongs to the TPP enzyme family. MenD subfamily.</text>
</comment>
<proteinExistence type="inferred from homology"/>
<evidence type="ECO:0000256" key="6">
    <source>
        <dbReference type="ARBA" id="ARBA00023211"/>
    </source>
</evidence>
<feature type="domain" description="Thiamine pyrophosphate enzyme TPP-binding" evidence="8">
    <location>
        <begin position="422"/>
        <end position="532"/>
    </location>
</feature>
<dbReference type="EC" id="2.2.1.9" evidence="7"/>
<dbReference type="NCBIfam" id="TIGR00173">
    <property type="entry name" value="menD"/>
    <property type="match status" value="1"/>
</dbReference>
<dbReference type="EMBL" id="CP026378">
    <property type="protein sequence ID" value="AUY25989.1"/>
    <property type="molecule type" value="Genomic_DNA"/>
</dbReference>
<evidence type="ECO:0000256" key="2">
    <source>
        <dbReference type="ARBA" id="ARBA00022679"/>
    </source>
</evidence>
<dbReference type="Pfam" id="PF16582">
    <property type="entry name" value="TPP_enzyme_M_2"/>
    <property type="match status" value="1"/>
</dbReference>
<dbReference type="PANTHER" id="PTHR42916:SF1">
    <property type="entry name" value="PROTEIN PHYLLO, CHLOROPLASTIC"/>
    <property type="match status" value="1"/>
</dbReference>
<dbReference type="PIRSF" id="PIRSF004983">
    <property type="entry name" value="MenD"/>
    <property type="match status" value="1"/>
</dbReference>
<evidence type="ECO:0000313" key="12">
    <source>
        <dbReference type="Proteomes" id="UP000237673"/>
    </source>
</evidence>
<dbReference type="Gene3D" id="3.40.50.970">
    <property type="match status" value="2"/>
</dbReference>
<comment type="cofactor">
    <cofactor evidence="7">
        <name>Mg(2+)</name>
        <dbReference type="ChEBI" id="CHEBI:18420"/>
    </cofactor>
    <cofactor evidence="7">
        <name>Mn(2+)</name>
        <dbReference type="ChEBI" id="CHEBI:29035"/>
    </cofactor>
</comment>
<evidence type="ECO:0000313" key="11">
    <source>
        <dbReference type="EMBL" id="AUY25989.1"/>
    </source>
</evidence>
<accession>A0ABN5HBG0</accession>
<comment type="cofactor">
    <cofactor evidence="7">
        <name>thiamine diphosphate</name>
        <dbReference type="ChEBI" id="CHEBI:58937"/>
    </cofactor>
    <text evidence="7">Binds 1 thiamine pyrophosphate per subunit.</text>
</comment>
<comment type="pathway">
    <text evidence="7">Quinol/quinone metabolism; 1,4-dihydroxy-2-naphthoate biosynthesis; 1,4-dihydroxy-2-naphthoate from chorismate: step 2/7.</text>
</comment>
<evidence type="ECO:0000256" key="1">
    <source>
        <dbReference type="ARBA" id="ARBA00022428"/>
    </source>
</evidence>
<dbReference type="Gene3D" id="3.40.50.1220">
    <property type="entry name" value="TPP-binding domain"/>
    <property type="match status" value="1"/>
</dbReference>
<dbReference type="SUPFAM" id="SSF52518">
    <property type="entry name" value="Thiamin diphosphate-binding fold (THDP-binding)"/>
    <property type="match status" value="2"/>
</dbReference>
<dbReference type="SUPFAM" id="SSF52467">
    <property type="entry name" value="DHS-like NAD/FAD-binding domain"/>
    <property type="match status" value="1"/>
</dbReference>
<feature type="domain" description="Thiamine pyrophosphate enzyme N-terminal TPP-binding" evidence="9">
    <location>
        <begin position="10"/>
        <end position="118"/>
    </location>
</feature>
<feature type="domain" description="Menaquinone biosynthesis protein MenD middle" evidence="10">
    <location>
        <begin position="183"/>
        <end position="385"/>
    </location>
</feature>
<name>A0ABN5HBG0_9GAMM</name>
<comment type="catalytic activity">
    <reaction evidence="7">
        <text>isochorismate + 2-oxoglutarate + H(+) = 5-enolpyruvoyl-6-hydroxy-2-succinyl-cyclohex-3-ene-1-carboxylate + CO2</text>
        <dbReference type="Rhea" id="RHEA:25593"/>
        <dbReference type="ChEBI" id="CHEBI:15378"/>
        <dbReference type="ChEBI" id="CHEBI:16526"/>
        <dbReference type="ChEBI" id="CHEBI:16810"/>
        <dbReference type="ChEBI" id="CHEBI:29780"/>
        <dbReference type="ChEBI" id="CHEBI:58818"/>
        <dbReference type="EC" id="2.2.1.9"/>
    </reaction>
</comment>
<dbReference type="InterPro" id="IPR011766">
    <property type="entry name" value="TPP_enzyme_TPP-bd"/>
</dbReference>
<dbReference type="InterPro" id="IPR029035">
    <property type="entry name" value="DHS-like_NAD/FAD-binding_dom"/>
</dbReference>
<evidence type="ECO:0000259" key="8">
    <source>
        <dbReference type="Pfam" id="PF02775"/>
    </source>
</evidence>
<comment type="subunit">
    <text evidence="7">Homodimer.</text>
</comment>
<evidence type="ECO:0000256" key="7">
    <source>
        <dbReference type="HAMAP-Rule" id="MF_01659"/>
    </source>
</evidence>
<dbReference type="InterPro" id="IPR012001">
    <property type="entry name" value="Thiamin_PyroP_enz_TPP-bd_dom"/>
</dbReference>
<evidence type="ECO:0000256" key="5">
    <source>
        <dbReference type="ARBA" id="ARBA00023052"/>
    </source>
</evidence>
<keyword evidence="3 7" id="KW-0479">Metal-binding</keyword>
<keyword evidence="5 7" id="KW-0786">Thiamine pyrophosphate</keyword>
<keyword evidence="12" id="KW-1185">Reference proteome</keyword>
<evidence type="ECO:0000259" key="10">
    <source>
        <dbReference type="Pfam" id="PF16582"/>
    </source>
</evidence>
<evidence type="ECO:0000259" key="9">
    <source>
        <dbReference type="Pfam" id="PF02776"/>
    </source>
</evidence>
<reference evidence="11 12" key="1">
    <citation type="submission" date="2018-01" db="EMBL/GenBank/DDBJ databases">
        <title>Complete and assembled Genome of Pantoea calida DSM22759T.</title>
        <authorList>
            <person name="Stevens M.J.A."/>
            <person name="Zurfluh K."/>
            <person name="Stephan R."/>
        </authorList>
    </citation>
    <scope>NUCLEOTIDE SEQUENCE [LARGE SCALE GENOMIC DNA]</scope>
    <source>
        <strain evidence="11 12">DSM 22759</strain>
    </source>
</reference>
<organism evidence="11 12">
    <name type="scientific">Mixta calida</name>
    <dbReference type="NCBI Taxonomy" id="665913"/>
    <lineage>
        <taxon>Bacteria</taxon>
        <taxon>Pseudomonadati</taxon>
        <taxon>Pseudomonadota</taxon>
        <taxon>Gammaproteobacteria</taxon>
        <taxon>Enterobacterales</taxon>
        <taxon>Erwiniaceae</taxon>
        <taxon>Mixta</taxon>
    </lineage>
</organism>
<keyword evidence="2 7" id="KW-0808">Transferase</keyword>
<dbReference type="PANTHER" id="PTHR42916">
    <property type="entry name" value="2-SUCCINYL-5-ENOLPYRUVYL-6-HYDROXY-3-CYCLOHEXENE-1-CARBOXYLATE SYNTHASE"/>
    <property type="match status" value="1"/>
</dbReference>
<comment type="pathway">
    <text evidence="7">Quinol/quinone metabolism; menaquinone biosynthesis.</text>
</comment>
<dbReference type="Pfam" id="PF02776">
    <property type="entry name" value="TPP_enzyme_N"/>
    <property type="match status" value="1"/>
</dbReference>
<dbReference type="InterPro" id="IPR032264">
    <property type="entry name" value="MenD_middle"/>
</dbReference>
<keyword evidence="4 7" id="KW-0460">Magnesium</keyword>
<evidence type="ECO:0000256" key="3">
    <source>
        <dbReference type="ARBA" id="ARBA00022723"/>
    </source>
</evidence>
<protein>
    <recommendedName>
        <fullName evidence="7">2-succinyl-5-enolpyruvyl-6-hydroxy-3-cyclohexene-1-carboxylate synthase</fullName>
        <shortName evidence="7">SEPHCHC synthase</shortName>
        <ecNumber evidence="7">2.2.1.9</ecNumber>
    </recommendedName>
    <alternativeName>
        <fullName evidence="7">Menaquinone biosynthesis protein MenD</fullName>
    </alternativeName>
</protein>
<dbReference type="Proteomes" id="UP000237673">
    <property type="component" value="Chromosome"/>
</dbReference>
<dbReference type="HAMAP" id="MF_01659">
    <property type="entry name" value="MenD"/>
    <property type="match status" value="1"/>
</dbReference>
<evidence type="ECO:0000256" key="4">
    <source>
        <dbReference type="ARBA" id="ARBA00022842"/>
    </source>
</evidence>
<dbReference type="InterPro" id="IPR029061">
    <property type="entry name" value="THDP-binding"/>
</dbReference>
<dbReference type="CDD" id="cd02009">
    <property type="entry name" value="TPP_SHCHC_synthase"/>
    <property type="match status" value="1"/>
</dbReference>
<sequence length="583" mass="63177">MSVISFNRRWAQVIIATLARHQVRHICIAPGSRSAPLTLAAANEPALACHTHFDERGLGFFALGMAKGLNAPVALIVTSGTAVANLLPAVIEARLTGERLIVLSADRPPELIGCGANQAIAQPGIFSHFARRCDLPRPMPDISARWLAATLDEAIAATRAGALHVNCPFAEPLYGPEDDAWRDWLSPLAEWPQQETPWVSHSVGDGQAPQPDWLRWREKRGVVIAGRIKAEEGAALANWAERLGWPLLADIQSQTGQPLPCADLWLNSPRAQRLLAQAELVVQFGGNLVSKRLLQWQQQARPQQWWLIDPLPGRRDPASQPGRRIVSEIDVWLQAHPARDAACWAPELSALAAAMQQQVGALLAEEDEALMAHRLAELLPPQGQLCLGNSLLVRLADALAQLPAGYPVCTNRGASGIDGLIATFAGLQRAAPRPTLALLGDISTLYDLNSLALLRQVDIPLVLVVVNNDGGRIFSLLPTPPDRREAFFTLPQGVSFAPAAQMFGLDYRRVEKWETLHEAVHRGFTRRGATLAEFCVPPDRGAEAFARLVALGGSNDPSCPLAGPPPQLQADAGLAARFSRFSR</sequence>